<dbReference type="GO" id="GO:0008168">
    <property type="term" value="F:methyltransferase activity"/>
    <property type="evidence" value="ECO:0007669"/>
    <property type="project" value="UniProtKB-UniRule"/>
</dbReference>
<dbReference type="AlphaFoldDB" id="A0A1U8A5D1"/>
<dbReference type="InterPro" id="IPR004000">
    <property type="entry name" value="Actin"/>
</dbReference>
<comment type="subcellular location">
    <subcellularLocation>
        <location evidence="2">Membrane</location>
        <topology evidence="2">Single-pass type II membrane protein</topology>
    </subcellularLocation>
</comment>
<keyword evidence="2" id="KW-0808">Transferase</keyword>
<accession>A0A1U8A5D1</accession>
<dbReference type="InterPro" id="IPR004159">
    <property type="entry name" value="Put_SAM_MeTrfase"/>
</dbReference>
<dbReference type="InParanoid" id="A0A1U8A5D1"/>
<keyword evidence="2" id="KW-0325">Glycoprotein</keyword>
<protein>
    <recommendedName>
        <fullName evidence="2">Methyltransferase</fullName>
        <ecNumber evidence="2">2.1.1.-</ecNumber>
    </recommendedName>
</protein>
<dbReference type="Gene3D" id="3.30.420.40">
    <property type="match status" value="1"/>
</dbReference>
<dbReference type="GeneID" id="104600923"/>
<keyword evidence="2" id="KW-0735">Signal-anchor</keyword>
<dbReference type="GO" id="GO:0016020">
    <property type="term" value="C:membrane"/>
    <property type="evidence" value="ECO:0007669"/>
    <property type="project" value="UniProtKB-SubCell"/>
</dbReference>
<keyword evidence="1 2" id="KW-0489">Methyltransferase</keyword>
<dbReference type="EC" id="2.1.1.-" evidence="2"/>
<evidence type="ECO:0000256" key="1">
    <source>
        <dbReference type="ARBA" id="ARBA00022603"/>
    </source>
</evidence>
<keyword evidence="2" id="KW-0812">Transmembrane</keyword>
<dbReference type="Pfam" id="PF03141">
    <property type="entry name" value="Methyltransf_29"/>
    <property type="match status" value="1"/>
</dbReference>
<dbReference type="SUPFAM" id="SSF53067">
    <property type="entry name" value="Actin-like ATPase domain"/>
    <property type="match status" value="1"/>
</dbReference>
<dbReference type="GO" id="GO:0032259">
    <property type="term" value="P:methylation"/>
    <property type="evidence" value="ECO:0007669"/>
    <property type="project" value="UniProtKB-KW"/>
</dbReference>
<dbReference type="Pfam" id="PF00022">
    <property type="entry name" value="Actin"/>
    <property type="match status" value="1"/>
</dbReference>
<dbReference type="Gene3D" id="3.90.640.10">
    <property type="entry name" value="Actin, Chain A, domain 4"/>
    <property type="match status" value="1"/>
</dbReference>
<dbReference type="STRING" id="4432.A0A1U8A5D1"/>
<reference evidence="4" key="1">
    <citation type="submission" date="2025-08" db="UniProtKB">
        <authorList>
            <consortium name="RefSeq"/>
        </authorList>
    </citation>
    <scope>IDENTIFICATION</scope>
</reference>
<dbReference type="eggNOG" id="KOG0678">
    <property type="taxonomic scope" value="Eukaryota"/>
</dbReference>
<name>A0A1U8A5D1_NELNU</name>
<evidence type="ECO:0000313" key="3">
    <source>
        <dbReference type="Proteomes" id="UP000189703"/>
    </source>
</evidence>
<dbReference type="Proteomes" id="UP000189703">
    <property type="component" value="Unplaced"/>
</dbReference>
<sequence>MTGVVVDIEDRATHCVPVADGYVIGSSTKSIPICGKDVTLFIQQIMRVQGFGFHNEHSFPRYVGLKACITRLSEDGYGANITTWRARLHNPLDRLRGIEIDAYISRKELFKAESRYWYEVIESYIRVFHWKKLKMRNEMDMWAGFGGFAAALHDLEIDCWVMKSFFY</sequence>
<proteinExistence type="inferred from homology"/>
<dbReference type="PANTHER" id="PTHR10108:SF1144">
    <property type="entry name" value="METHYLTRANSFERASE PMT10-RELATED"/>
    <property type="match status" value="1"/>
</dbReference>
<gene>
    <name evidence="4" type="primary">LOC104600923</name>
</gene>
<dbReference type="KEGG" id="nnu:104600923"/>
<evidence type="ECO:0000256" key="2">
    <source>
        <dbReference type="RuleBase" id="RU366043"/>
    </source>
</evidence>
<keyword evidence="3" id="KW-1185">Reference proteome</keyword>
<dbReference type="RefSeq" id="XP_010262394.1">
    <property type="nucleotide sequence ID" value="XM_010264092.1"/>
</dbReference>
<dbReference type="OrthoDB" id="2013972at2759"/>
<dbReference type="PANTHER" id="PTHR10108">
    <property type="entry name" value="SAM-DEPENDENT METHYLTRANSFERASE"/>
    <property type="match status" value="1"/>
</dbReference>
<comment type="similarity">
    <text evidence="2">Belongs to the methyltransferase superfamily.</text>
</comment>
<evidence type="ECO:0000313" key="4">
    <source>
        <dbReference type="RefSeq" id="XP_010262394.1"/>
    </source>
</evidence>
<organism evidence="3 4">
    <name type="scientific">Nelumbo nucifera</name>
    <name type="common">Sacred lotus</name>
    <dbReference type="NCBI Taxonomy" id="4432"/>
    <lineage>
        <taxon>Eukaryota</taxon>
        <taxon>Viridiplantae</taxon>
        <taxon>Streptophyta</taxon>
        <taxon>Embryophyta</taxon>
        <taxon>Tracheophyta</taxon>
        <taxon>Spermatophyta</taxon>
        <taxon>Magnoliopsida</taxon>
        <taxon>Proteales</taxon>
        <taxon>Nelumbonaceae</taxon>
        <taxon>Nelumbo</taxon>
    </lineage>
</organism>
<dbReference type="InterPro" id="IPR043129">
    <property type="entry name" value="ATPase_NBD"/>
</dbReference>